<name>Q1G0V2_KLEPN</name>
<organism evidence="2">
    <name type="scientific">Klebsiella pneumoniae</name>
    <dbReference type="NCBI Taxonomy" id="573"/>
    <lineage>
        <taxon>Bacteria</taxon>
        <taxon>Pseudomonadati</taxon>
        <taxon>Pseudomonadota</taxon>
        <taxon>Gammaproteobacteria</taxon>
        <taxon>Enterobacterales</taxon>
        <taxon>Enterobacteriaceae</taxon>
        <taxon>Klebsiella/Raoultella group</taxon>
        <taxon>Klebsiella</taxon>
        <taxon>Klebsiella pneumoniae complex</taxon>
    </lineage>
</organism>
<reference evidence="2" key="1">
    <citation type="journal article" date="2006" name="Infect. Immun.">
        <title>Signature-tagged mutagenesis of Klebsiella pneumoniae to identify genes that influence biofilm formation on extracellular matrix material.</title>
        <authorList>
            <person name="Boddicker J.D."/>
            <person name="Anderson R.A."/>
            <person name="Jagnow J."/>
            <person name="Clegg S."/>
        </authorList>
    </citation>
    <scope>NUCLEOTIDE SEQUENCE</scope>
</reference>
<evidence type="ECO:0000313" key="2">
    <source>
        <dbReference type="EMBL" id="ABF59681.1"/>
    </source>
</evidence>
<dbReference type="GO" id="GO:0016620">
    <property type="term" value="F:oxidoreductase activity, acting on the aldehyde or oxo group of donors, NAD or NADP as acceptor"/>
    <property type="evidence" value="ECO:0007669"/>
    <property type="project" value="InterPro"/>
</dbReference>
<dbReference type="InterPro" id="IPR015590">
    <property type="entry name" value="Aldehyde_DH_dom"/>
</dbReference>
<sequence length="48" mass="5306">EIFGPVIGVTTFKDEAEALAIANENPVWSRRRGVDAGYQPRLSHGSRH</sequence>
<evidence type="ECO:0000259" key="1">
    <source>
        <dbReference type="Pfam" id="PF00171"/>
    </source>
</evidence>
<dbReference type="InterPro" id="IPR016161">
    <property type="entry name" value="Ald_DH/histidinol_DH"/>
</dbReference>
<dbReference type="InterPro" id="IPR016163">
    <property type="entry name" value="Ald_DH_C"/>
</dbReference>
<feature type="domain" description="Aldehyde dehydrogenase" evidence="1">
    <location>
        <begin position="1"/>
        <end position="26"/>
    </location>
</feature>
<dbReference type="Pfam" id="PF00171">
    <property type="entry name" value="Aldedh"/>
    <property type="match status" value="1"/>
</dbReference>
<protein>
    <recommendedName>
        <fullName evidence="1">Aldehyde dehydrogenase domain-containing protein</fullName>
    </recommendedName>
</protein>
<proteinExistence type="predicted"/>
<dbReference type="Gene3D" id="3.40.309.10">
    <property type="entry name" value="Aldehyde Dehydrogenase, Chain A, domain 2"/>
    <property type="match status" value="1"/>
</dbReference>
<accession>Q1G0V2</accession>
<feature type="non-terminal residue" evidence="2">
    <location>
        <position position="1"/>
    </location>
</feature>
<dbReference type="SUPFAM" id="SSF53720">
    <property type="entry name" value="ALDH-like"/>
    <property type="match status" value="1"/>
</dbReference>
<dbReference type="EMBL" id="DQ526024">
    <property type="protein sequence ID" value="ABF59681.1"/>
    <property type="molecule type" value="Genomic_DNA"/>
</dbReference>
<dbReference type="AlphaFoldDB" id="Q1G0V2"/>